<evidence type="ECO:0000313" key="2">
    <source>
        <dbReference type="Proteomes" id="UP000306973"/>
    </source>
</evidence>
<sequence>MTDPCAPLPRAVDCGCCAGIDAATPRRLYNPRGLEAIAYRVGRHGDFLESLRARLSSADLPALAALTTREANDFTLALGDALASSLDVLTFYTERLANEHYLRTATERLSVREMARLIGYELAPGVAASTYLAFTLKSVPGASVAPITVPVGTRVQSVPGQDEQAQSFETVASTPARAEWNAIPVKASTPWRPAKGDTALWLDGLATQLQPGDAILIVGQARLDAPGSEHWDVRVLDAVAPDTAAQRTRVSWREPLGSVFPPMDPAATAAQVHVFRQRTALFGHNAPDANLMSANNSDSNVGQLIDQGGNSGSIIHVFIDKGGSPGSLLDSAFTAKKTGTLWEWKDFSIAPPAIDLATDNPKIVADSWVALVSNEPDRGSPELPGYTELYRVARVMQLTRSNFGISGKITRVTPDTTENLTPERFTLRRTLALAQSERLVPTATPLWHPVHGDHLVLDRRVDGLHPGQPLALTGRRQRLSLASEATGLSLVLDSGESVPLEGGDELFMAAPAVRVIGKSNLKALDAETFAALIGQPGVHLRLALIDRDARQGTLEVDADRIRLAPGRSDDPAVSEIGVIDTIVETTPPSRDHTRLRLQEATAHVFERASLRINANVAPATHGEGVEAILGSGDAGAANQRLALDQAPLTFVGADTPSGRASTLEVRVSDVQWQEVATLHGQPPDRHVFATRQDDAGRTTVQFGDGREGARLPSGESNVRARYRKGLGTSGNLASGTLTTLLSRPLGVSEATNPVPATGGEDAETLARARHNAPLTVLTLERAVSIDDYANFARAFAGIDKAHALWLPAGPAQGIWLTLAGVDGAELPVTGDTLANLRQALVRYGAPLVPLRLVNYLDARFRCRLSLKVLASLEPDPVMARVEAALRDRFGFARRAFGQAVSVDEVAAVAQAVRGVEAVHVTRLHRTGTSPTVVPRLFAALPVASLTELPQAAELLTLDAAPIELEVLP</sequence>
<dbReference type="NCBIfam" id="TIGR02243">
    <property type="entry name" value="putative baseplate assembly protein"/>
    <property type="match status" value="1"/>
</dbReference>
<dbReference type="EMBL" id="VBUI01000004">
    <property type="protein sequence ID" value="TLF52875.1"/>
    <property type="molecule type" value="Genomic_DNA"/>
</dbReference>
<organism evidence="1 2">
    <name type="scientific">Halomonas urmiana</name>
    <dbReference type="NCBI Taxonomy" id="490901"/>
    <lineage>
        <taxon>Bacteria</taxon>
        <taxon>Pseudomonadati</taxon>
        <taxon>Pseudomonadota</taxon>
        <taxon>Gammaproteobacteria</taxon>
        <taxon>Oceanospirillales</taxon>
        <taxon>Halomonadaceae</taxon>
        <taxon>Halomonas</taxon>
    </lineage>
</organism>
<accession>A0A5R8ML95</accession>
<comment type="caution">
    <text evidence="1">The sequence shown here is derived from an EMBL/GenBank/DDBJ whole genome shotgun (WGS) entry which is preliminary data.</text>
</comment>
<dbReference type="OrthoDB" id="266253at2"/>
<protein>
    <submittedName>
        <fullName evidence="1">Putative baseplate assembly protein</fullName>
    </submittedName>
</protein>
<dbReference type="AlphaFoldDB" id="A0A5R8ML95"/>
<gene>
    <name evidence="1" type="ORF">FEI13_04010</name>
</gene>
<reference evidence="1 2" key="1">
    <citation type="journal article" date="2007" name="Int. J. Syst. Evol. Microbiol.">
        <title>Halomonas saccharevitans sp. nov., Halomonas arcis sp. nov. and Halomonas subterranea sp. nov., halophilic bacteria isolated from hypersaline environments of China.</title>
        <authorList>
            <person name="Xu X.W."/>
            <person name="Wu Y.H."/>
            <person name="Zhou Z."/>
            <person name="Wang C.S."/>
            <person name="Zhou Y.G."/>
            <person name="Zhang H.B."/>
            <person name="Wang Y."/>
            <person name="Wu M."/>
        </authorList>
    </citation>
    <scope>NUCLEOTIDE SEQUENCE [LARGE SCALE GENOMIC DNA]</scope>
    <source>
        <strain evidence="1 2">TBZ3</strain>
    </source>
</reference>
<evidence type="ECO:0000313" key="1">
    <source>
        <dbReference type="EMBL" id="TLF52875.1"/>
    </source>
</evidence>
<keyword evidence="2" id="KW-1185">Reference proteome</keyword>
<dbReference type="Proteomes" id="UP000306973">
    <property type="component" value="Unassembled WGS sequence"/>
</dbReference>
<name>A0A5R8ML95_9GAMM</name>
<proteinExistence type="predicted"/>
<dbReference type="RefSeq" id="WP_138179735.1">
    <property type="nucleotide sequence ID" value="NZ_VBUI01000004.1"/>
</dbReference>
<dbReference type="InterPro" id="IPR011749">
    <property type="entry name" value="CHP02243"/>
</dbReference>